<dbReference type="Proteomes" id="UP001410648">
    <property type="component" value="Unassembled WGS sequence"/>
</dbReference>
<evidence type="ECO:0000313" key="1">
    <source>
        <dbReference type="EMBL" id="GAA0484393.1"/>
    </source>
</evidence>
<evidence type="ECO:0008006" key="3">
    <source>
        <dbReference type="Google" id="ProtNLM"/>
    </source>
</evidence>
<dbReference type="EMBL" id="BAAADA010000104">
    <property type="protein sequence ID" value="GAA0484393.1"/>
    <property type="molecule type" value="Genomic_DNA"/>
</dbReference>
<keyword evidence="2" id="KW-1185">Reference proteome</keyword>
<organism evidence="1 2">
    <name type="scientific">Alkalibacterium indicireducens</name>
    <dbReference type="NCBI Taxonomy" id="398758"/>
    <lineage>
        <taxon>Bacteria</taxon>
        <taxon>Bacillati</taxon>
        <taxon>Bacillota</taxon>
        <taxon>Bacilli</taxon>
        <taxon>Lactobacillales</taxon>
        <taxon>Carnobacteriaceae</taxon>
        <taxon>Alkalibacterium</taxon>
    </lineage>
</organism>
<dbReference type="RefSeq" id="WP_346024625.1">
    <property type="nucleotide sequence ID" value="NZ_BAAADA010000104.1"/>
</dbReference>
<name>A0ABN1AUZ6_9LACT</name>
<evidence type="ECO:0000313" key="2">
    <source>
        <dbReference type="Proteomes" id="UP001410648"/>
    </source>
</evidence>
<dbReference type="Gene3D" id="3.40.30.10">
    <property type="entry name" value="Glutaredoxin"/>
    <property type="match status" value="1"/>
</dbReference>
<dbReference type="SUPFAM" id="SSF52833">
    <property type="entry name" value="Thioredoxin-like"/>
    <property type="match status" value="1"/>
</dbReference>
<reference evidence="1 2" key="1">
    <citation type="journal article" date="2019" name="Int. J. Syst. Evol. Microbiol.">
        <title>The Global Catalogue of Microorganisms (GCM) 10K type strain sequencing project: providing services to taxonomists for standard genome sequencing and annotation.</title>
        <authorList>
            <consortium name="The Broad Institute Genomics Platform"/>
            <consortium name="The Broad Institute Genome Sequencing Center for Infectious Disease"/>
            <person name="Wu L."/>
            <person name="Ma J."/>
        </authorList>
    </citation>
    <scope>NUCLEOTIDE SEQUENCE [LARGE SCALE GENOMIC DNA]</scope>
    <source>
        <strain evidence="1 2">JCM 14232</strain>
    </source>
</reference>
<gene>
    <name evidence="1" type="ORF">GCM10008936_11910</name>
</gene>
<comment type="caution">
    <text evidence="1">The sequence shown here is derived from an EMBL/GenBank/DDBJ whole genome shotgun (WGS) entry which is preliminary data.</text>
</comment>
<proteinExistence type="predicted"/>
<dbReference type="InterPro" id="IPR036249">
    <property type="entry name" value="Thioredoxin-like_sf"/>
</dbReference>
<accession>A0ABN1AUZ6</accession>
<dbReference type="Pfam" id="PF13743">
    <property type="entry name" value="Thioredoxin_5"/>
    <property type="match status" value="1"/>
</dbReference>
<protein>
    <recommendedName>
        <fullName evidence="3">Dithiol-disulfide isomerase</fullName>
    </recommendedName>
</protein>
<sequence>MFLNNIIEVFLFVNPLGRTCYESEKLVEAFSAERDEKVKVRFVPILNIRSIGNLVKGNYDSSLSSRNHLYTDSYNASLAFQAASMQGRKKGRKFLMKLQQSVIKDGSAVTRELMLQIAEALNLDIEMFEEDLESELSRTAFNKDQKLALEMGVTESPSCVVYSSKDTTSGYRIDSSITKQLLHGLCNDQAEKNDQAVTHLSFSLYQTV</sequence>